<evidence type="ECO:0000313" key="3">
    <source>
        <dbReference type="EMBL" id="MDQ1119046.1"/>
    </source>
</evidence>
<dbReference type="AlphaFoldDB" id="A0AAW8G9H7"/>
<dbReference type="EMBL" id="JAUTBB010000001">
    <property type="protein sequence ID" value="MDQ1119046.1"/>
    <property type="molecule type" value="Genomic_DNA"/>
</dbReference>
<feature type="domain" description="NIPSNAP" evidence="2">
    <location>
        <begin position="106"/>
        <end position="194"/>
    </location>
</feature>
<dbReference type="Proteomes" id="UP001234354">
    <property type="component" value="Unassembled WGS sequence"/>
</dbReference>
<evidence type="ECO:0000256" key="1">
    <source>
        <dbReference type="ARBA" id="ARBA00005291"/>
    </source>
</evidence>
<dbReference type="InterPro" id="IPR012577">
    <property type="entry name" value="NIPSNAP"/>
</dbReference>
<name>A0AAW8G9H7_9GAMM</name>
<feature type="domain" description="NIPSNAP" evidence="2">
    <location>
        <begin position="26"/>
        <end position="72"/>
    </location>
</feature>
<dbReference type="SUPFAM" id="SSF54909">
    <property type="entry name" value="Dimeric alpha+beta barrel"/>
    <property type="match status" value="2"/>
</dbReference>
<protein>
    <recommendedName>
        <fullName evidence="2">NIPSNAP domain-containing protein</fullName>
    </recommendedName>
</protein>
<dbReference type="Gene3D" id="3.30.70.100">
    <property type="match status" value="2"/>
</dbReference>
<evidence type="ECO:0000313" key="4">
    <source>
        <dbReference type="Proteomes" id="UP001234354"/>
    </source>
</evidence>
<comment type="caution">
    <text evidence="3">The sequence shown here is derived from an EMBL/GenBank/DDBJ whole genome shotgun (WGS) entry which is preliminary data.</text>
</comment>
<dbReference type="InterPro" id="IPR011008">
    <property type="entry name" value="Dimeric_a/b-barrel"/>
</dbReference>
<dbReference type="Pfam" id="PF07978">
    <property type="entry name" value="NIPSNAP"/>
    <property type="match status" value="2"/>
</dbReference>
<comment type="similarity">
    <text evidence="1">Belongs to the NipSnap family.</text>
</comment>
<proteinExistence type="inferred from homology"/>
<evidence type="ECO:0000259" key="2">
    <source>
        <dbReference type="Pfam" id="PF07978"/>
    </source>
</evidence>
<dbReference type="PANTHER" id="PTHR21017">
    <property type="entry name" value="NIPSNAP-RELATED"/>
    <property type="match status" value="1"/>
</dbReference>
<gene>
    <name evidence="3" type="ORF">QE383_001354</name>
</gene>
<sequence length="203" mass="22516">MIYDLIALSGPLRETSSIERNALGWISDAAGGSVLGHWHTEIGELGRVLILRGFHTTEQLARERHRAAEDRDPFHGNGLVRAITQDSYRAFPFLPAVEPRAHGGIYEFRTYLLKPGGLPPTLDGWREAIGPAKEYTDHLVINMIALDGPPRITHIWGFETIQQRFDLRRQHYAAGLWPPKGGPEQIDHATSTIALAGKGSPLC</sequence>
<reference evidence="3" key="1">
    <citation type="submission" date="2023-07" db="EMBL/GenBank/DDBJ databases">
        <title>Functional and genomic diversity of the sorghum phyllosphere microbiome.</title>
        <authorList>
            <person name="Shade A."/>
        </authorList>
    </citation>
    <scope>NUCLEOTIDE SEQUENCE</scope>
    <source>
        <strain evidence="3">SORGH_AS_0908</strain>
    </source>
</reference>
<organism evidence="3 4">
    <name type="scientific">Pseudoxanthomonas winnipegensis</name>
    <dbReference type="NCBI Taxonomy" id="2480810"/>
    <lineage>
        <taxon>Bacteria</taxon>
        <taxon>Pseudomonadati</taxon>
        <taxon>Pseudomonadota</taxon>
        <taxon>Gammaproteobacteria</taxon>
        <taxon>Lysobacterales</taxon>
        <taxon>Lysobacteraceae</taxon>
        <taxon>Pseudoxanthomonas</taxon>
    </lineage>
</organism>
<dbReference type="RefSeq" id="WP_306991948.1">
    <property type="nucleotide sequence ID" value="NZ_JAUTBB010000001.1"/>
</dbReference>
<dbReference type="InterPro" id="IPR051557">
    <property type="entry name" value="NipSnap_domain"/>
</dbReference>
<accession>A0AAW8G9H7</accession>
<dbReference type="PANTHER" id="PTHR21017:SF17">
    <property type="entry name" value="PROTEIN NIPSNAP"/>
    <property type="match status" value="1"/>
</dbReference>